<evidence type="ECO:0000313" key="1">
    <source>
        <dbReference type="EMBL" id="KDN98917.1"/>
    </source>
</evidence>
<gene>
    <name evidence="1" type="ORF">BV82_3077</name>
</gene>
<accession>A0AAP0XCQ3</accession>
<dbReference type="GeneID" id="98283278"/>
<keyword evidence="2" id="KW-1185">Reference proteome</keyword>
<evidence type="ECO:0008006" key="3">
    <source>
        <dbReference type="Google" id="ProtNLM"/>
    </source>
</evidence>
<dbReference type="RefSeq" id="WP_036995745.1">
    <property type="nucleotide sequence ID" value="NZ_CP071706.1"/>
</dbReference>
<protein>
    <recommendedName>
        <fullName evidence="3">HeH/LEM domain-containing protein</fullName>
    </recommendedName>
</protein>
<dbReference type="KEGG" id="pdw:BV82_3077"/>
<organism evidence="1 2">
    <name type="scientific">Pseudomonas donghuensis</name>
    <dbReference type="NCBI Taxonomy" id="1163398"/>
    <lineage>
        <taxon>Bacteria</taxon>
        <taxon>Pseudomonadati</taxon>
        <taxon>Pseudomonadota</taxon>
        <taxon>Gammaproteobacteria</taxon>
        <taxon>Pseudomonadales</taxon>
        <taxon>Pseudomonadaceae</taxon>
        <taxon>Pseudomonas</taxon>
    </lineage>
</organism>
<dbReference type="InterPro" id="IPR036361">
    <property type="entry name" value="SAP_dom_sf"/>
</dbReference>
<name>A0AAP0XCQ3_9PSED</name>
<reference evidence="1 2" key="2">
    <citation type="journal article" date="2016" name="Front. Microbiol.">
        <title>When Genome-Based Approach Meets the 'Old but Good': Revealing Genes Involved in the Antibacterial Activity of Pseudomonas sp. P482 against Soft Rot Pathogens.</title>
        <authorList>
            <person name="Krzyzanowska D.M."/>
            <person name="Ossowicki A."/>
            <person name="Rajewska M."/>
            <person name="Maciag T."/>
            <person name="Jablonska M."/>
            <person name="Obuchowski M."/>
            <person name="Heeb S."/>
            <person name="Jafra S."/>
        </authorList>
    </citation>
    <scope>NUCLEOTIDE SEQUENCE [LARGE SCALE GENOMIC DNA]</scope>
    <source>
        <strain evidence="1 2">P482</strain>
    </source>
</reference>
<dbReference type="AlphaFoldDB" id="A0AAP0XCQ3"/>
<dbReference type="Gene3D" id="1.10.720.30">
    <property type="entry name" value="SAP domain"/>
    <property type="match status" value="1"/>
</dbReference>
<sequence length="118" mass="13008">MSEKIIYERHPVTAERKADLRRKGYKIIDVSFAPADYENPEPIKVAKPSDKPSLDALKKALDEKGIKYDGRAGAAALQKLLDDAIKVEGLKASLTEKGIQFELDASLEDLQKLLGEAV</sequence>
<proteinExistence type="predicted"/>
<reference evidence="1 2" key="1">
    <citation type="journal article" date="2014" name="Genome Announc.">
        <title>Genome Sequence of Pseudomonas sp. Strain P482, a Tomato Rhizosphere Isolate with Broad-Spectrum Antimicrobial Activity.</title>
        <authorList>
            <person name="Krzyzanowska D.M."/>
            <person name="Ossowicki A."/>
            <person name="Jafra S."/>
        </authorList>
    </citation>
    <scope>NUCLEOTIDE SEQUENCE [LARGE SCALE GENOMIC DNA]</scope>
    <source>
        <strain evidence="1 2">P482</strain>
    </source>
</reference>
<dbReference type="EMBL" id="CP071706">
    <property type="protein sequence ID" value="KDN98917.1"/>
    <property type="molecule type" value="Genomic_DNA"/>
</dbReference>
<dbReference type="Proteomes" id="UP000027121">
    <property type="component" value="Chromosome"/>
</dbReference>
<evidence type="ECO:0000313" key="2">
    <source>
        <dbReference type="Proteomes" id="UP000027121"/>
    </source>
</evidence>